<feature type="coiled-coil region" evidence="5">
    <location>
        <begin position="62"/>
        <end position="89"/>
    </location>
</feature>
<evidence type="ECO:0000313" key="8">
    <source>
        <dbReference type="Proteomes" id="UP000308054"/>
    </source>
</evidence>
<proteinExistence type="inferred from homology"/>
<dbReference type="Gene3D" id="3.40.190.10">
    <property type="entry name" value="Periplasmic binding protein-like II"/>
    <property type="match status" value="2"/>
</dbReference>
<dbReference type="InterPro" id="IPR005119">
    <property type="entry name" value="LysR_subst-bd"/>
</dbReference>
<keyword evidence="2" id="KW-0805">Transcription regulation</keyword>
<evidence type="ECO:0000313" key="7">
    <source>
        <dbReference type="EMBL" id="TGY89083.1"/>
    </source>
</evidence>
<comment type="similarity">
    <text evidence="1">Belongs to the LysR transcriptional regulatory family.</text>
</comment>
<accession>A0A4S2H106</accession>
<dbReference type="SUPFAM" id="SSF46785">
    <property type="entry name" value="Winged helix' DNA-binding domain"/>
    <property type="match status" value="1"/>
</dbReference>
<gene>
    <name evidence="7" type="ORF">E5163_08115</name>
</gene>
<keyword evidence="4" id="KW-0804">Transcription</keyword>
<dbReference type="Pfam" id="PF00126">
    <property type="entry name" value="HTH_1"/>
    <property type="match status" value="1"/>
</dbReference>
<keyword evidence="3" id="KW-0238">DNA-binding</keyword>
<dbReference type="InterPro" id="IPR036390">
    <property type="entry name" value="WH_DNA-bd_sf"/>
</dbReference>
<comment type="caution">
    <text evidence="7">The sequence shown here is derived from an EMBL/GenBank/DDBJ whole genome shotgun (WGS) entry which is preliminary data.</text>
</comment>
<dbReference type="GO" id="GO:0005829">
    <property type="term" value="C:cytosol"/>
    <property type="evidence" value="ECO:0007669"/>
    <property type="project" value="TreeGrafter"/>
</dbReference>
<dbReference type="InterPro" id="IPR036388">
    <property type="entry name" value="WH-like_DNA-bd_sf"/>
</dbReference>
<dbReference type="PANTHER" id="PTHR30419">
    <property type="entry name" value="HTH-TYPE TRANSCRIPTIONAL REGULATOR YBHD"/>
    <property type="match status" value="1"/>
</dbReference>
<dbReference type="OrthoDB" id="9814165at2"/>
<protein>
    <submittedName>
        <fullName evidence="7">LysR family transcriptional regulator</fullName>
    </submittedName>
</protein>
<dbReference type="InterPro" id="IPR050950">
    <property type="entry name" value="HTH-type_LysR_regulators"/>
</dbReference>
<reference evidence="7 8" key="1">
    <citation type="journal article" date="2017" name="Int. J. Syst. Evol. Microbiol.">
        <title>Marinicauda algicola sp. nov., isolated from a marine red alga Rhodosorus marinus.</title>
        <authorList>
            <person name="Jeong S.E."/>
            <person name="Jeon S.H."/>
            <person name="Chun B.H."/>
            <person name="Kim D.W."/>
            <person name="Jeon C.O."/>
        </authorList>
    </citation>
    <scope>NUCLEOTIDE SEQUENCE [LARGE SCALE GENOMIC DNA]</scope>
    <source>
        <strain evidence="7 8">JCM 31718</strain>
    </source>
</reference>
<name>A0A4S2H106_9PROT</name>
<feature type="domain" description="HTH lysR-type" evidence="6">
    <location>
        <begin position="2"/>
        <end position="59"/>
    </location>
</feature>
<evidence type="ECO:0000256" key="5">
    <source>
        <dbReference type="SAM" id="Coils"/>
    </source>
</evidence>
<keyword evidence="8" id="KW-1185">Reference proteome</keyword>
<sequence>MISLREMRALVALADHATLTAAAEALAVSQPALTQTLTGLEARLGAPLFDRKRRRLEFTDIGRKVLDRARRLLREAADLEEEVALHRSGAAGALKLGVGPFVETALLPDALARFYRAGRTVRLTVRSGPAAALIAALEAGRLDLVVADLDPDEVPAGILVRPLPPEPLGLAVRPDHPVLTGAASPAGFPGASATPPARMPKTVRAAGEAIALSLICDDYEVLARACAVSDHILVAPRRILGRLCAGTGLEILDIDLALPPVRPAIAVRSGAPVIPAREALAAAFGSA</sequence>
<dbReference type="Gene3D" id="1.10.10.10">
    <property type="entry name" value="Winged helix-like DNA-binding domain superfamily/Winged helix DNA-binding domain"/>
    <property type="match status" value="1"/>
</dbReference>
<dbReference type="SUPFAM" id="SSF53850">
    <property type="entry name" value="Periplasmic binding protein-like II"/>
    <property type="match status" value="1"/>
</dbReference>
<dbReference type="EMBL" id="SRXW01000002">
    <property type="protein sequence ID" value="TGY89083.1"/>
    <property type="molecule type" value="Genomic_DNA"/>
</dbReference>
<dbReference type="GO" id="GO:0003700">
    <property type="term" value="F:DNA-binding transcription factor activity"/>
    <property type="evidence" value="ECO:0007669"/>
    <property type="project" value="InterPro"/>
</dbReference>
<dbReference type="RefSeq" id="WP_135995622.1">
    <property type="nucleotide sequence ID" value="NZ_CP071057.1"/>
</dbReference>
<dbReference type="GO" id="GO:0003677">
    <property type="term" value="F:DNA binding"/>
    <property type="evidence" value="ECO:0007669"/>
    <property type="project" value="UniProtKB-KW"/>
</dbReference>
<dbReference type="FunFam" id="1.10.10.10:FF:000001">
    <property type="entry name" value="LysR family transcriptional regulator"/>
    <property type="match status" value="1"/>
</dbReference>
<dbReference type="Pfam" id="PF03466">
    <property type="entry name" value="LysR_substrate"/>
    <property type="match status" value="1"/>
</dbReference>
<dbReference type="AlphaFoldDB" id="A0A4S2H106"/>
<evidence type="ECO:0000256" key="1">
    <source>
        <dbReference type="ARBA" id="ARBA00009437"/>
    </source>
</evidence>
<evidence type="ECO:0000256" key="2">
    <source>
        <dbReference type="ARBA" id="ARBA00023015"/>
    </source>
</evidence>
<dbReference type="PROSITE" id="PS50931">
    <property type="entry name" value="HTH_LYSR"/>
    <property type="match status" value="1"/>
</dbReference>
<evidence type="ECO:0000259" key="6">
    <source>
        <dbReference type="PROSITE" id="PS50931"/>
    </source>
</evidence>
<keyword evidence="5" id="KW-0175">Coiled coil</keyword>
<evidence type="ECO:0000256" key="3">
    <source>
        <dbReference type="ARBA" id="ARBA00023125"/>
    </source>
</evidence>
<dbReference type="Proteomes" id="UP000308054">
    <property type="component" value="Unassembled WGS sequence"/>
</dbReference>
<dbReference type="PRINTS" id="PR00039">
    <property type="entry name" value="HTHLYSR"/>
</dbReference>
<organism evidence="7 8">
    <name type="scientific">Marinicauda algicola</name>
    <dbReference type="NCBI Taxonomy" id="2029849"/>
    <lineage>
        <taxon>Bacteria</taxon>
        <taxon>Pseudomonadati</taxon>
        <taxon>Pseudomonadota</taxon>
        <taxon>Alphaproteobacteria</taxon>
        <taxon>Maricaulales</taxon>
        <taxon>Maricaulaceae</taxon>
        <taxon>Marinicauda</taxon>
    </lineage>
</organism>
<evidence type="ECO:0000256" key="4">
    <source>
        <dbReference type="ARBA" id="ARBA00023163"/>
    </source>
</evidence>
<dbReference type="InterPro" id="IPR000847">
    <property type="entry name" value="LysR_HTH_N"/>
</dbReference>